<protein>
    <submittedName>
        <fullName evidence="2">936_t:CDS:1</fullName>
    </submittedName>
</protein>
<dbReference type="AlphaFoldDB" id="A0A9W4SKX9"/>
<feature type="region of interest" description="Disordered" evidence="1">
    <location>
        <begin position="8"/>
        <end position="67"/>
    </location>
</feature>
<comment type="caution">
    <text evidence="2">The sequence shown here is derived from an EMBL/GenBank/DDBJ whole genome shotgun (WGS) entry which is preliminary data.</text>
</comment>
<dbReference type="OrthoDB" id="2377096at2759"/>
<dbReference type="Proteomes" id="UP001153678">
    <property type="component" value="Unassembled WGS sequence"/>
</dbReference>
<reference evidence="2" key="1">
    <citation type="submission" date="2022-08" db="EMBL/GenBank/DDBJ databases">
        <authorList>
            <person name="Kallberg Y."/>
            <person name="Tangrot J."/>
            <person name="Rosling A."/>
        </authorList>
    </citation>
    <scope>NUCLEOTIDE SEQUENCE</scope>
    <source>
        <strain evidence="2">Wild A</strain>
    </source>
</reference>
<feature type="region of interest" description="Disordered" evidence="1">
    <location>
        <begin position="182"/>
        <end position="232"/>
    </location>
</feature>
<organism evidence="2 3">
    <name type="scientific">Funneliformis geosporum</name>
    <dbReference type="NCBI Taxonomy" id="1117311"/>
    <lineage>
        <taxon>Eukaryota</taxon>
        <taxon>Fungi</taxon>
        <taxon>Fungi incertae sedis</taxon>
        <taxon>Mucoromycota</taxon>
        <taxon>Glomeromycotina</taxon>
        <taxon>Glomeromycetes</taxon>
        <taxon>Glomerales</taxon>
        <taxon>Glomeraceae</taxon>
        <taxon>Funneliformis</taxon>
    </lineage>
</organism>
<accession>A0A9W4SKX9</accession>
<evidence type="ECO:0000256" key="1">
    <source>
        <dbReference type="SAM" id="MobiDB-lite"/>
    </source>
</evidence>
<evidence type="ECO:0000313" key="2">
    <source>
        <dbReference type="EMBL" id="CAI2170727.1"/>
    </source>
</evidence>
<keyword evidence="3" id="KW-1185">Reference proteome</keyword>
<sequence>MYELIVDNDSINEDIGLQDSTSSNRDDQEIEVTSEEQVVATSEESENDEFVQPTSPKLMNKKGSDDLDLKELQKEERKQRKIRNDFVQQNSSIFTFARSCPNCKKSFNSALVTKKVRHFKICCNSNNRWIDDVVLERMIEDLRFRFRPMEKRKQEAIDYDIEMSEDLKTKEIYHYFPVTSKNNKNGSSISKVKRKVNNVEDSRDLPSKDHQSSKKNPNKKKVKAKADDVARK</sequence>
<evidence type="ECO:0000313" key="3">
    <source>
        <dbReference type="Proteomes" id="UP001153678"/>
    </source>
</evidence>
<gene>
    <name evidence="2" type="ORF">FWILDA_LOCUS4723</name>
</gene>
<dbReference type="EMBL" id="CAMKVN010000733">
    <property type="protein sequence ID" value="CAI2170727.1"/>
    <property type="molecule type" value="Genomic_DNA"/>
</dbReference>
<name>A0A9W4SKX9_9GLOM</name>
<feature type="compositionally biased region" description="Basic and acidic residues" evidence="1">
    <location>
        <begin position="197"/>
        <end position="212"/>
    </location>
</feature>
<proteinExistence type="predicted"/>